<dbReference type="GO" id="GO:0005634">
    <property type="term" value="C:nucleus"/>
    <property type="evidence" value="ECO:0007669"/>
    <property type="project" value="UniProtKB-ARBA"/>
</dbReference>
<dbReference type="Pfam" id="PF00125">
    <property type="entry name" value="Histone"/>
    <property type="match status" value="1"/>
</dbReference>
<gene>
    <name evidence="7" type="ORF">HPP92_014306</name>
    <name evidence="6" type="ORF">HPP92_014724</name>
</gene>
<evidence type="ECO:0000256" key="4">
    <source>
        <dbReference type="SAM" id="MobiDB-lite"/>
    </source>
</evidence>
<evidence type="ECO:0000256" key="2">
    <source>
        <dbReference type="ARBA" id="ARBA00006846"/>
    </source>
</evidence>
<dbReference type="CDD" id="cd22910">
    <property type="entry name" value="HFD_H2B"/>
    <property type="match status" value="1"/>
</dbReference>
<evidence type="ECO:0000313" key="9">
    <source>
        <dbReference type="Proteomes" id="UP000639772"/>
    </source>
</evidence>
<dbReference type="InterPro" id="IPR000558">
    <property type="entry name" value="Histone_H2B"/>
</dbReference>
<dbReference type="GO" id="GO:0030527">
    <property type="term" value="F:structural constituent of chromatin"/>
    <property type="evidence" value="ECO:0007669"/>
    <property type="project" value="InterPro"/>
</dbReference>
<evidence type="ECO:0000313" key="6">
    <source>
        <dbReference type="EMBL" id="KAG0472867.1"/>
    </source>
</evidence>
<evidence type="ECO:0000313" key="7">
    <source>
        <dbReference type="EMBL" id="KAG0474620.1"/>
    </source>
</evidence>
<dbReference type="InterPro" id="IPR007125">
    <property type="entry name" value="H2A/H2B/H3"/>
</dbReference>
<dbReference type="PANTHER" id="PTHR23428">
    <property type="entry name" value="HISTONE H2B"/>
    <property type="match status" value="1"/>
</dbReference>
<dbReference type="SUPFAM" id="SSF47113">
    <property type="entry name" value="Histone-fold"/>
    <property type="match status" value="1"/>
</dbReference>
<organism evidence="7 9">
    <name type="scientific">Vanilla planifolia</name>
    <name type="common">Vanilla</name>
    <dbReference type="NCBI Taxonomy" id="51239"/>
    <lineage>
        <taxon>Eukaryota</taxon>
        <taxon>Viridiplantae</taxon>
        <taxon>Streptophyta</taxon>
        <taxon>Embryophyta</taxon>
        <taxon>Tracheophyta</taxon>
        <taxon>Spermatophyta</taxon>
        <taxon>Magnoliopsida</taxon>
        <taxon>Liliopsida</taxon>
        <taxon>Asparagales</taxon>
        <taxon>Orchidaceae</taxon>
        <taxon>Vanilloideae</taxon>
        <taxon>Vanilleae</taxon>
        <taxon>Vanilla</taxon>
    </lineage>
</organism>
<comment type="similarity">
    <text evidence="2">Belongs to the histone H2B family.</text>
</comment>
<dbReference type="GO" id="GO:0046982">
    <property type="term" value="F:protein heterodimerization activity"/>
    <property type="evidence" value="ECO:0007669"/>
    <property type="project" value="InterPro"/>
</dbReference>
<dbReference type="Gene3D" id="1.10.20.10">
    <property type="entry name" value="Histone, subunit A"/>
    <property type="match status" value="1"/>
</dbReference>
<proteinExistence type="inferred from homology"/>
<comment type="caution">
    <text evidence="7">The sequence shown here is derived from an EMBL/GenBank/DDBJ whole genome shotgun (WGS) entry which is preliminary data.</text>
</comment>
<sequence length="152" mass="16878">MVRTVDRGGDLLGIQGKPAADGKTEIEDGSKNVAPHEAEEERVEQRRRRKKKRRGRTNGGYKRYLMRVLKQVHPEMGATATAMSVMEGMMVDMFERVAEEAARLSRVARKVTLTSREIQDAVRLVLPGELAKHAIAEGVKAVTTYMDGGEEA</sequence>
<feature type="domain" description="Core Histone H2A/H2B/H3" evidence="5">
    <location>
        <begin position="44"/>
        <end position="124"/>
    </location>
</feature>
<evidence type="ECO:0000313" key="8">
    <source>
        <dbReference type="Proteomes" id="UP000636800"/>
    </source>
</evidence>
<evidence type="ECO:0000259" key="5">
    <source>
        <dbReference type="Pfam" id="PF00125"/>
    </source>
</evidence>
<dbReference type="SMART" id="SM00427">
    <property type="entry name" value="H2B"/>
    <property type="match status" value="1"/>
</dbReference>
<protein>
    <recommendedName>
        <fullName evidence="5">Core Histone H2A/H2B/H3 domain-containing protein</fullName>
    </recommendedName>
</protein>
<evidence type="ECO:0000256" key="3">
    <source>
        <dbReference type="ARBA" id="ARBA00011538"/>
    </source>
</evidence>
<dbReference type="FunFam" id="1.10.20.10:FF:000043">
    <property type="entry name" value="Histone H2B"/>
    <property type="match status" value="1"/>
</dbReference>
<dbReference type="OrthoDB" id="1913820at2759"/>
<feature type="compositionally biased region" description="Basic residues" evidence="4">
    <location>
        <begin position="45"/>
        <end position="56"/>
    </location>
</feature>
<evidence type="ECO:0000256" key="1">
    <source>
        <dbReference type="ARBA" id="ARBA00002001"/>
    </source>
</evidence>
<feature type="compositionally biased region" description="Basic and acidic residues" evidence="4">
    <location>
        <begin position="20"/>
        <end position="39"/>
    </location>
</feature>
<name>A0A835QJR6_VANPL</name>
<dbReference type="Proteomes" id="UP000639772">
    <property type="component" value="Chromosome 7"/>
</dbReference>
<comment type="subunit">
    <text evidence="3">The nucleosome is a histone octamer containing two molecules each of H2A, H2B, H3 and H4 assembled in one H3-H4 heterotetramer and two H2A-H2B heterodimers. The octamer wraps approximately 147 bp of DNA.</text>
</comment>
<dbReference type="EMBL" id="JADCNM010000007">
    <property type="protein sequence ID" value="KAG0474620.1"/>
    <property type="molecule type" value="Genomic_DNA"/>
</dbReference>
<dbReference type="Proteomes" id="UP000636800">
    <property type="component" value="Chromosome 7"/>
</dbReference>
<dbReference type="PRINTS" id="PR00621">
    <property type="entry name" value="HISTONEH2B"/>
</dbReference>
<dbReference type="GO" id="GO:0000786">
    <property type="term" value="C:nucleosome"/>
    <property type="evidence" value="ECO:0007669"/>
    <property type="project" value="InterPro"/>
</dbReference>
<dbReference type="EMBL" id="JADCNL010000007">
    <property type="protein sequence ID" value="KAG0472867.1"/>
    <property type="molecule type" value="Genomic_DNA"/>
</dbReference>
<accession>A0A835QJR6</accession>
<comment type="function">
    <text evidence="1">Core component of nucleosome. Nucleosomes wrap and compact DNA into chromatin, limiting DNA accessibility to the cellular machineries which require DNA as a template. Histones thereby play a central role in transcription regulation, DNA repair, DNA replication and chromosomal stability. DNA accessibility is regulated via a complex set of post-translational modifications of histones, also called histone code, and nucleosome remodeling.</text>
</comment>
<reference evidence="8 9" key="1">
    <citation type="journal article" date="2020" name="Nat. Food">
        <title>A phased Vanilla planifolia genome enables genetic improvement of flavour and production.</title>
        <authorList>
            <person name="Hasing T."/>
            <person name="Tang H."/>
            <person name="Brym M."/>
            <person name="Khazi F."/>
            <person name="Huang T."/>
            <person name="Chambers A.H."/>
        </authorList>
    </citation>
    <scope>NUCLEOTIDE SEQUENCE [LARGE SCALE GENOMIC DNA]</scope>
    <source>
        <tissue evidence="7">Leaf</tissue>
    </source>
</reference>
<dbReference type="GO" id="GO:0003677">
    <property type="term" value="F:DNA binding"/>
    <property type="evidence" value="ECO:0007669"/>
    <property type="project" value="InterPro"/>
</dbReference>
<dbReference type="InterPro" id="IPR009072">
    <property type="entry name" value="Histone-fold"/>
</dbReference>
<feature type="region of interest" description="Disordered" evidence="4">
    <location>
        <begin position="1"/>
        <end position="59"/>
    </location>
</feature>
<keyword evidence="8" id="KW-1185">Reference proteome</keyword>
<dbReference type="AlphaFoldDB" id="A0A835QJR6"/>